<keyword evidence="3 5" id="KW-0378">Hydrolase</keyword>
<feature type="transmembrane region" description="Helical" evidence="7">
    <location>
        <begin position="388"/>
        <end position="408"/>
    </location>
</feature>
<dbReference type="PANTHER" id="PTHR43806">
    <property type="entry name" value="PEPTIDASE S8"/>
    <property type="match status" value="1"/>
</dbReference>
<dbReference type="Pfam" id="PF00082">
    <property type="entry name" value="Peptidase_S8"/>
    <property type="match status" value="1"/>
</dbReference>
<evidence type="ECO:0000259" key="9">
    <source>
        <dbReference type="Pfam" id="PF00082"/>
    </source>
</evidence>
<dbReference type="PRINTS" id="PR00723">
    <property type="entry name" value="SUBTILISIN"/>
</dbReference>
<keyword evidence="11" id="KW-1185">Reference proteome</keyword>
<keyword evidence="4 5" id="KW-0720">Serine protease</keyword>
<feature type="region of interest" description="Disordered" evidence="6">
    <location>
        <begin position="338"/>
        <end position="384"/>
    </location>
</feature>
<dbReference type="SUPFAM" id="SSF52743">
    <property type="entry name" value="Subtilisin-like"/>
    <property type="match status" value="1"/>
</dbReference>
<keyword evidence="2 5" id="KW-0645">Protease</keyword>
<keyword evidence="7" id="KW-1133">Transmembrane helix</keyword>
<comment type="similarity">
    <text evidence="1 5">Belongs to the peptidase S8 family.</text>
</comment>
<feature type="active site" description="Charge relay system" evidence="5">
    <location>
        <position position="260"/>
    </location>
</feature>
<name>A0ABP5AJ99_9ACTN</name>
<evidence type="ECO:0000313" key="11">
    <source>
        <dbReference type="Proteomes" id="UP001501303"/>
    </source>
</evidence>
<feature type="chain" id="PRO_5046185135" evidence="8">
    <location>
        <begin position="30"/>
        <end position="417"/>
    </location>
</feature>
<evidence type="ECO:0000256" key="4">
    <source>
        <dbReference type="ARBA" id="ARBA00022825"/>
    </source>
</evidence>
<dbReference type="InterPro" id="IPR000209">
    <property type="entry name" value="Peptidase_S8/S53_dom"/>
</dbReference>
<feature type="active site" description="Charge relay system" evidence="5">
    <location>
        <position position="95"/>
    </location>
</feature>
<evidence type="ECO:0000313" key="10">
    <source>
        <dbReference type="EMBL" id="GAA1914168.1"/>
    </source>
</evidence>
<organism evidence="10 11">
    <name type="scientific">Streptomyces sodiiphilus</name>
    <dbReference type="NCBI Taxonomy" id="226217"/>
    <lineage>
        <taxon>Bacteria</taxon>
        <taxon>Bacillati</taxon>
        <taxon>Actinomycetota</taxon>
        <taxon>Actinomycetes</taxon>
        <taxon>Kitasatosporales</taxon>
        <taxon>Streptomycetaceae</taxon>
        <taxon>Streptomyces</taxon>
    </lineage>
</organism>
<keyword evidence="7" id="KW-0812">Transmembrane</keyword>
<keyword evidence="8" id="KW-0732">Signal</keyword>
<evidence type="ECO:0000256" key="1">
    <source>
        <dbReference type="ARBA" id="ARBA00011073"/>
    </source>
</evidence>
<protein>
    <submittedName>
        <fullName evidence="10">Type VII secretion-associated serine protease mycosin</fullName>
    </submittedName>
</protein>
<proteinExistence type="inferred from homology"/>
<dbReference type="PANTHER" id="PTHR43806:SF11">
    <property type="entry name" value="CEREVISIN-RELATED"/>
    <property type="match status" value="1"/>
</dbReference>
<dbReference type="PROSITE" id="PS51892">
    <property type="entry name" value="SUBTILASE"/>
    <property type="match status" value="1"/>
</dbReference>
<dbReference type="InterPro" id="IPR015500">
    <property type="entry name" value="Peptidase_S8_subtilisin-rel"/>
</dbReference>
<dbReference type="InterPro" id="IPR050131">
    <property type="entry name" value="Peptidase_S8_subtilisin-like"/>
</dbReference>
<feature type="compositionally biased region" description="Acidic residues" evidence="6">
    <location>
        <begin position="354"/>
        <end position="368"/>
    </location>
</feature>
<dbReference type="Gene3D" id="3.40.50.200">
    <property type="entry name" value="Peptidase S8/S53 domain"/>
    <property type="match status" value="1"/>
</dbReference>
<evidence type="ECO:0000256" key="3">
    <source>
        <dbReference type="ARBA" id="ARBA00022801"/>
    </source>
</evidence>
<gene>
    <name evidence="10" type="primary">mycP_5</name>
    <name evidence="10" type="ORF">GCM10009716_24580</name>
</gene>
<accession>A0ABP5AJ99</accession>
<sequence length="417" mass="43121">MRVRPRLRFLLCFTMGLLCVASGVSPASAEGASRGWYFDRYRIDEVWEHSDGEGVTVAVIDTGVDASVPELQGQVLEGKDFVTESGNGHLDAHGHGTGMASLIAGTGVGGGVQGVAPGAKILPVRVYSRFGEIDFGFHKRLAQAIDFAANSDAQILSIAVGDAAEFTSYQDELDAAIEEALRKDKLIFVAVGNGGDEGNRGDLAAVQDGTVAVAAVDRSGERTSYSVHGEFVGLAAPGKDVLLRCDSPSADLCVRDGGTSSASALASASAALIWSANPEWTKNQVLRVMMETADGPSKTPRNHYVGYGVVRPDRVILDGEGDPGDPDVNPLFERYEAELDPPATPEPSVGEREGEQEEGSGSADESEADTSGAGEQAAGSGGGVGGPAVLFGLAGGVIVAGGLAAWWMRRRQGGGSA</sequence>
<dbReference type="GO" id="GO:0006508">
    <property type="term" value="P:proteolysis"/>
    <property type="evidence" value="ECO:0007669"/>
    <property type="project" value="UniProtKB-KW"/>
</dbReference>
<feature type="signal peptide" evidence="8">
    <location>
        <begin position="1"/>
        <end position="29"/>
    </location>
</feature>
<dbReference type="InterPro" id="IPR036852">
    <property type="entry name" value="Peptidase_S8/S53_dom_sf"/>
</dbReference>
<evidence type="ECO:0000256" key="7">
    <source>
        <dbReference type="SAM" id="Phobius"/>
    </source>
</evidence>
<evidence type="ECO:0000256" key="5">
    <source>
        <dbReference type="PROSITE-ProRule" id="PRU01240"/>
    </source>
</evidence>
<dbReference type="GO" id="GO:0008233">
    <property type="term" value="F:peptidase activity"/>
    <property type="evidence" value="ECO:0007669"/>
    <property type="project" value="UniProtKB-KW"/>
</dbReference>
<evidence type="ECO:0000256" key="6">
    <source>
        <dbReference type="SAM" id="MobiDB-lite"/>
    </source>
</evidence>
<feature type="domain" description="Peptidase S8/S53" evidence="9">
    <location>
        <begin position="52"/>
        <end position="308"/>
    </location>
</feature>
<keyword evidence="7" id="KW-0472">Membrane</keyword>
<dbReference type="Proteomes" id="UP001501303">
    <property type="component" value="Unassembled WGS sequence"/>
</dbReference>
<evidence type="ECO:0000256" key="2">
    <source>
        <dbReference type="ARBA" id="ARBA00022670"/>
    </source>
</evidence>
<reference evidence="11" key="1">
    <citation type="journal article" date="2019" name="Int. J. Syst. Evol. Microbiol.">
        <title>The Global Catalogue of Microorganisms (GCM) 10K type strain sequencing project: providing services to taxonomists for standard genome sequencing and annotation.</title>
        <authorList>
            <consortium name="The Broad Institute Genomics Platform"/>
            <consortium name="The Broad Institute Genome Sequencing Center for Infectious Disease"/>
            <person name="Wu L."/>
            <person name="Ma J."/>
        </authorList>
    </citation>
    <scope>NUCLEOTIDE SEQUENCE [LARGE SCALE GENOMIC DNA]</scope>
    <source>
        <strain evidence="11">JCM 13581</strain>
    </source>
</reference>
<comment type="caution">
    <text evidence="10">The sequence shown here is derived from an EMBL/GenBank/DDBJ whole genome shotgun (WGS) entry which is preliminary data.</text>
</comment>
<evidence type="ECO:0000256" key="8">
    <source>
        <dbReference type="SAM" id="SignalP"/>
    </source>
</evidence>
<feature type="active site" description="Charge relay system" evidence="5">
    <location>
        <position position="61"/>
    </location>
</feature>
<dbReference type="EMBL" id="BAAAMJ010000026">
    <property type="protein sequence ID" value="GAA1914168.1"/>
    <property type="molecule type" value="Genomic_DNA"/>
</dbReference>